<gene>
    <name evidence="1" type="ORF">OSTQU699_LOCUS5066</name>
</gene>
<reference evidence="1" key="1">
    <citation type="submission" date="2020-12" db="EMBL/GenBank/DDBJ databases">
        <authorList>
            <person name="Iha C."/>
        </authorList>
    </citation>
    <scope>NUCLEOTIDE SEQUENCE</scope>
</reference>
<sequence>MAGERALLQGRQYMQHLTAADLDGMWNGTFIDPSANTVGHACLSVPCRNQFEKGMFKMSIIDGGTKVDWVDVEIGGNPKNPDACEADGLHNITRPSGIEMVRGSIQSYEDMRLLVSVSPREFLHNTISREGLIVVDPFIWCMKLKVFVSKGKVKAMLHLFEDDYIGTRDGWIEAKKNAENFKCHDVDLNPKTCTYDFIDERNVTVQRSEIVNLECVSGACLNIANSR</sequence>
<accession>A0A8S1J867</accession>
<name>A0A8S1J867_9CHLO</name>
<keyword evidence="2" id="KW-1185">Reference proteome</keyword>
<proteinExistence type="predicted"/>
<dbReference type="Proteomes" id="UP000708148">
    <property type="component" value="Unassembled WGS sequence"/>
</dbReference>
<evidence type="ECO:0000313" key="1">
    <source>
        <dbReference type="EMBL" id="CAD7699707.1"/>
    </source>
</evidence>
<organism evidence="1 2">
    <name type="scientific">Ostreobium quekettii</name>
    <dbReference type="NCBI Taxonomy" id="121088"/>
    <lineage>
        <taxon>Eukaryota</taxon>
        <taxon>Viridiplantae</taxon>
        <taxon>Chlorophyta</taxon>
        <taxon>core chlorophytes</taxon>
        <taxon>Ulvophyceae</taxon>
        <taxon>TCBD clade</taxon>
        <taxon>Bryopsidales</taxon>
        <taxon>Ostreobineae</taxon>
        <taxon>Ostreobiaceae</taxon>
        <taxon>Ostreobium</taxon>
    </lineage>
</organism>
<protein>
    <submittedName>
        <fullName evidence="1">Uncharacterized protein</fullName>
    </submittedName>
</protein>
<evidence type="ECO:0000313" key="2">
    <source>
        <dbReference type="Proteomes" id="UP000708148"/>
    </source>
</evidence>
<comment type="caution">
    <text evidence="1">The sequence shown here is derived from an EMBL/GenBank/DDBJ whole genome shotgun (WGS) entry which is preliminary data.</text>
</comment>
<dbReference type="AlphaFoldDB" id="A0A8S1J867"/>
<dbReference type="EMBL" id="CAJHUC010001094">
    <property type="protein sequence ID" value="CAD7699707.1"/>
    <property type="molecule type" value="Genomic_DNA"/>
</dbReference>